<dbReference type="Proteomes" id="UP000199051">
    <property type="component" value="Unassembled WGS sequence"/>
</dbReference>
<evidence type="ECO:0000313" key="3">
    <source>
        <dbReference type="Proteomes" id="UP000199051"/>
    </source>
</evidence>
<protein>
    <submittedName>
        <fullName evidence="2">Alpha/beta hydrolase fold</fullName>
    </submittedName>
</protein>
<organism evidence="2 3">
    <name type="scientific">Actinokineospora terrae</name>
    <dbReference type="NCBI Taxonomy" id="155974"/>
    <lineage>
        <taxon>Bacteria</taxon>
        <taxon>Bacillati</taxon>
        <taxon>Actinomycetota</taxon>
        <taxon>Actinomycetes</taxon>
        <taxon>Pseudonocardiales</taxon>
        <taxon>Pseudonocardiaceae</taxon>
        <taxon>Actinokineospora</taxon>
    </lineage>
</organism>
<keyword evidence="3" id="KW-1185">Reference proteome</keyword>
<reference evidence="3" key="1">
    <citation type="submission" date="2016-10" db="EMBL/GenBank/DDBJ databases">
        <authorList>
            <person name="Varghese N."/>
            <person name="Submissions S."/>
        </authorList>
    </citation>
    <scope>NUCLEOTIDE SEQUENCE [LARGE SCALE GENOMIC DNA]</scope>
    <source>
        <strain evidence="3">DSM 44260</strain>
    </source>
</reference>
<dbReference type="AlphaFoldDB" id="A0A1H9KH37"/>
<keyword evidence="2" id="KW-0378">Hydrolase</keyword>
<dbReference type="InterPro" id="IPR000073">
    <property type="entry name" value="AB_hydrolase_1"/>
</dbReference>
<dbReference type="RefSeq" id="WP_245782112.1">
    <property type="nucleotide sequence ID" value="NZ_FOGI01000001.1"/>
</dbReference>
<dbReference type="Pfam" id="PF00561">
    <property type="entry name" value="Abhydrolase_1"/>
    <property type="match status" value="1"/>
</dbReference>
<name>A0A1H9KH37_9PSEU</name>
<gene>
    <name evidence="2" type="ORF">SAMN04487818_101178</name>
</gene>
<dbReference type="GO" id="GO:0016787">
    <property type="term" value="F:hydrolase activity"/>
    <property type="evidence" value="ECO:0007669"/>
    <property type="project" value="UniProtKB-KW"/>
</dbReference>
<dbReference type="Gene3D" id="3.40.50.1820">
    <property type="entry name" value="alpha/beta hydrolase"/>
    <property type="match status" value="1"/>
</dbReference>
<accession>A0A1H9KH37</accession>
<dbReference type="STRING" id="155974.SAMN04487818_101178"/>
<dbReference type="EMBL" id="FOGI01000001">
    <property type="protein sequence ID" value="SEQ98379.1"/>
    <property type="molecule type" value="Genomic_DNA"/>
</dbReference>
<proteinExistence type="predicted"/>
<dbReference type="SUPFAM" id="SSF53474">
    <property type="entry name" value="alpha/beta-Hydrolases"/>
    <property type="match status" value="1"/>
</dbReference>
<dbReference type="InterPro" id="IPR029058">
    <property type="entry name" value="AB_hydrolase_fold"/>
</dbReference>
<evidence type="ECO:0000313" key="2">
    <source>
        <dbReference type="EMBL" id="SEQ98379.1"/>
    </source>
</evidence>
<sequence>MSWYPHIADLAAHHDVYAVDTIGEPGHSVQTRALETADDLADWLTDLLAGLGHDKVHLVGLSRGGFLALTLAIRRSASTRRSCRAVLTRGAGVGRWGRSSR</sequence>
<feature type="domain" description="AB hydrolase-1" evidence="1">
    <location>
        <begin position="2"/>
        <end position="85"/>
    </location>
</feature>
<evidence type="ECO:0000259" key="1">
    <source>
        <dbReference type="Pfam" id="PF00561"/>
    </source>
</evidence>